<dbReference type="InterPro" id="IPR011008">
    <property type="entry name" value="Dimeric_a/b-barrel"/>
</dbReference>
<evidence type="ECO:0000259" key="1">
    <source>
        <dbReference type="PROSITE" id="PS51725"/>
    </source>
</evidence>
<dbReference type="PROSITE" id="PS51725">
    <property type="entry name" value="ABM"/>
    <property type="match status" value="1"/>
</dbReference>
<dbReference type="Proteomes" id="UP001430306">
    <property type="component" value="Unassembled WGS sequence"/>
</dbReference>
<name>A0ABS8NFY9_9BACT</name>
<comment type="caution">
    <text evidence="2">The sequence shown here is derived from an EMBL/GenBank/DDBJ whole genome shotgun (WGS) entry which is preliminary data.</text>
</comment>
<proteinExistence type="predicted"/>
<dbReference type="InterPro" id="IPR007138">
    <property type="entry name" value="ABM_dom"/>
</dbReference>
<dbReference type="RefSeq" id="WP_230272338.1">
    <property type="nucleotide sequence ID" value="NZ_JAJKFW010000012.1"/>
</dbReference>
<sequence>MLQVVLRVVAPPDKRNEILQVLACLSGPTEVAKGCRLCRVLCDASDDDVITYWMQWESREDLETHLRSQRFQKILPYIELSLEPPEVDVSNMDSVGGIEFVVSAIHSPHVEEHREISIPMRKEHEG</sequence>
<keyword evidence="2" id="KW-0503">Monooxygenase</keyword>
<dbReference type="Pfam" id="PF03992">
    <property type="entry name" value="ABM"/>
    <property type="match status" value="1"/>
</dbReference>
<keyword evidence="2" id="KW-0560">Oxidoreductase</keyword>
<protein>
    <submittedName>
        <fullName evidence="2">Antibiotic biosynthesis monooxygenase</fullName>
    </submittedName>
</protein>
<evidence type="ECO:0000313" key="2">
    <source>
        <dbReference type="EMBL" id="MCC9641872.1"/>
    </source>
</evidence>
<dbReference type="Gene3D" id="3.30.70.100">
    <property type="match status" value="1"/>
</dbReference>
<feature type="domain" description="ABM" evidence="1">
    <location>
        <begin position="2"/>
        <end position="92"/>
    </location>
</feature>
<dbReference type="SUPFAM" id="SSF54909">
    <property type="entry name" value="Dimeric alpha+beta barrel"/>
    <property type="match status" value="1"/>
</dbReference>
<organism evidence="2 3">
    <name type="scientific">Rhodopirellula halodulae</name>
    <dbReference type="NCBI Taxonomy" id="2894198"/>
    <lineage>
        <taxon>Bacteria</taxon>
        <taxon>Pseudomonadati</taxon>
        <taxon>Planctomycetota</taxon>
        <taxon>Planctomycetia</taxon>
        <taxon>Pirellulales</taxon>
        <taxon>Pirellulaceae</taxon>
        <taxon>Rhodopirellula</taxon>
    </lineage>
</organism>
<dbReference type="EMBL" id="JAJKFW010000012">
    <property type="protein sequence ID" value="MCC9641872.1"/>
    <property type="molecule type" value="Genomic_DNA"/>
</dbReference>
<evidence type="ECO:0000313" key="3">
    <source>
        <dbReference type="Proteomes" id="UP001430306"/>
    </source>
</evidence>
<dbReference type="GO" id="GO:0004497">
    <property type="term" value="F:monooxygenase activity"/>
    <property type="evidence" value="ECO:0007669"/>
    <property type="project" value="UniProtKB-KW"/>
</dbReference>
<accession>A0ABS8NFY9</accession>
<reference evidence="2" key="1">
    <citation type="submission" date="2021-11" db="EMBL/GenBank/DDBJ databases">
        <title>Genome sequence.</title>
        <authorList>
            <person name="Sun Q."/>
        </authorList>
    </citation>
    <scope>NUCLEOTIDE SEQUENCE</scope>
    <source>
        <strain evidence="2">JC740</strain>
    </source>
</reference>
<gene>
    <name evidence="2" type="ORF">LOC71_06260</name>
</gene>
<keyword evidence="3" id="KW-1185">Reference proteome</keyword>